<keyword evidence="3" id="KW-1185">Reference proteome</keyword>
<accession>A0ABY3SIF5</accession>
<feature type="domain" description="DUF6597" evidence="1">
    <location>
        <begin position="26"/>
        <end position="110"/>
    </location>
</feature>
<proteinExistence type="predicted"/>
<evidence type="ECO:0000259" key="1">
    <source>
        <dbReference type="Pfam" id="PF20240"/>
    </source>
</evidence>
<dbReference type="Proteomes" id="UP001649230">
    <property type="component" value="Chromosome"/>
</dbReference>
<dbReference type="InterPro" id="IPR046532">
    <property type="entry name" value="DUF6597"/>
</dbReference>
<dbReference type="Pfam" id="PF20240">
    <property type="entry name" value="DUF6597"/>
    <property type="match status" value="1"/>
</dbReference>
<protein>
    <recommendedName>
        <fullName evidence="1">DUF6597 domain-containing protein</fullName>
    </recommendedName>
</protein>
<dbReference type="RefSeq" id="WP_235119348.1">
    <property type="nucleotide sequence ID" value="NZ_CP090978.1"/>
</dbReference>
<evidence type="ECO:0000313" key="2">
    <source>
        <dbReference type="EMBL" id="UJF33006.1"/>
    </source>
</evidence>
<dbReference type="EMBL" id="CP090978">
    <property type="protein sequence ID" value="UJF33006.1"/>
    <property type="molecule type" value="Genomic_DNA"/>
</dbReference>
<organism evidence="2 3">
    <name type="scientific">Paenibacillus hexagrammi</name>
    <dbReference type="NCBI Taxonomy" id="2908839"/>
    <lineage>
        <taxon>Bacteria</taxon>
        <taxon>Bacillati</taxon>
        <taxon>Bacillota</taxon>
        <taxon>Bacilli</taxon>
        <taxon>Bacillales</taxon>
        <taxon>Paenibacillaceae</taxon>
        <taxon>Paenibacillus</taxon>
    </lineage>
</organism>
<evidence type="ECO:0000313" key="3">
    <source>
        <dbReference type="Proteomes" id="UP001649230"/>
    </source>
</evidence>
<sequence length="146" mass="16463">MNLEAPMPSMGILHLQEGSKKFQLTRHLPLEDLAFFIKHFWIVSWDLTGQPPHPQHVVPNPCVNLVIENNRSACFGPSTSKFTYLVEGAGCVFGVKFKPGGFIPLYSAPFRSSSAIPWTLLRFLELEQLKSNARSSHEAMHQTWSL</sequence>
<gene>
    <name evidence="2" type="ORF">L0M14_26085</name>
</gene>
<reference evidence="2 3" key="1">
    <citation type="journal article" date="2024" name="Int. J. Syst. Evol. Microbiol.">
        <title>Paenibacillus hexagrammi sp. nov., a novel bacterium isolated from the gut content of Hexagrammos agrammus.</title>
        <authorList>
            <person name="Jung H.K."/>
            <person name="Kim D.G."/>
            <person name="Zin H."/>
            <person name="Park J."/>
            <person name="Jung H."/>
            <person name="Kim Y.O."/>
            <person name="Kong H.J."/>
            <person name="Kim J.W."/>
            <person name="Kim Y.S."/>
        </authorList>
    </citation>
    <scope>NUCLEOTIDE SEQUENCE [LARGE SCALE GENOMIC DNA]</scope>
    <source>
        <strain evidence="2 3">YPD9-1</strain>
    </source>
</reference>
<name>A0ABY3SIF5_9BACL</name>